<dbReference type="SUPFAM" id="SSF52540">
    <property type="entry name" value="P-loop containing nucleoside triphosphate hydrolases"/>
    <property type="match status" value="1"/>
</dbReference>
<reference evidence="3 4" key="1">
    <citation type="submission" date="2016-10" db="EMBL/GenBank/DDBJ databases">
        <authorList>
            <person name="de Groot N.N."/>
        </authorList>
    </citation>
    <scope>NUCLEOTIDE SEQUENCE [LARGE SCALE GENOMIC DNA]</scope>
    <source>
        <strain evidence="3 4">DSM 3217</strain>
    </source>
</reference>
<gene>
    <name evidence="3" type="ORF">SAMN02910417_01609</name>
</gene>
<dbReference type="Gene3D" id="3.30.450.90">
    <property type="match status" value="1"/>
</dbReference>
<dbReference type="RefSeq" id="WP_090173847.1">
    <property type="nucleotide sequence ID" value="NZ_FMXR01000011.1"/>
</dbReference>
<name>A0A1G6BLM6_EUBOX</name>
<evidence type="ECO:0000313" key="4">
    <source>
        <dbReference type="Proteomes" id="UP000199228"/>
    </source>
</evidence>
<dbReference type="InterPro" id="IPR050921">
    <property type="entry name" value="T4SS_GSP_E_ATPase"/>
</dbReference>
<organism evidence="3 4">
    <name type="scientific">Eubacterium oxidoreducens</name>
    <dbReference type="NCBI Taxonomy" id="1732"/>
    <lineage>
        <taxon>Bacteria</taxon>
        <taxon>Bacillati</taxon>
        <taxon>Bacillota</taxon>
        <taxon>Clostridia</taxon>
        <taxon>Eubacteriales</taxon>
        <taxon>Eubacteriaceae</taxon>
        <taxon>Eubacterium</taxon>
    </lineage>
</organism>
<dbReference type="InterPro" id="IPR027417">
    <property type="entry name" value="P-loop_NTPase"/>
</dbReference>
<sequence length="357" mass="39654">MELIDILKKSIELGASDIFVVAGLPLTFKTHGKQIRLAEEGVMLPPQTAATIYAIYELAKRNRKHIDRMDADDDFSFAISSVGRFRVNVFHQRGSLAAVIRVIRFGLPSAEEMKIPPEVMQVADYKKGIVLVTGQAGSGKSTTLACILDTINHTRDGHILTLEDPVEYVHRHDKCIVSQREIFSDSPSYISALRSALRESPDIILLGEMRDYETMEVAMTAAETGQLLFSSLHTTGAANTVDRIIDEFPANQQAQVRLQLSMVLQAVISQQLIPAKDGTLIPAFEIMFVNLAIRNLIRESKTHQIDAMIASGAAQGMRTMDMSLLQLYQQGVIDKEVALTHCLNFETMQKKIELIQS</sequence>
<proteinExistence type="inferred from homology"/>
<evidence type="ECO:0000259" key="2">
    <source>
        <dbReference type="PROSITE" id="PS00662"/>
    </source>
</evidence>
<dbReference type="Gene3D" id="3.40.50.300">
    <property type="entry name" value="P-loop containing nucleotide triphosphate hydrolases"/>
    <property type="match status" value="1"/>
</dbReference>
<dbReference type="STRING" id="1732.SAMN02910417_01609"/>
<dbReference type="EMBL" id="FMXR01000011">
    <property type="protein sequence ID" value="SDB21502.1"/>
    <property type="molecule type" value="Genomic_DNA"/>
</dbReference>
<dbReference type="NCBIfam" id="TIGR01420">
    <property type="entry name" value="pilT_fam"/>
    <property type="match status" value="1"/>
</dbReference>
<comment type="similarity">
    <text evidence="1">Belongs to the GSP E family.</text>
</comment>
<dbReference type="CDD" id="cd01131">
    <property type="entry name" value="PilT"/>
    <property type="match status" value="1"/>
</dbReference>
<dbReference type="Pfam" id="PF00437">
    <property type="entry name" value="T2SSE"/>
    <property type="match status" value="1"/>
</dbReference>
<evidence type="ECO:0000256" key="1">
    <source>
        <dbReference type="ARBA" id="ARBA00006611"/>
    </source>
</evidence>
<dbReference type="Proteomes" id="UP000199228">
    <property type="component" value="Unassembled WGS sequence"/>
</dbReference>
<evidence type="ECO:0000313" key="3">
    <source>
        <dbReference type="EMBL" id="SDB21502.1"/>
    </source>
</evidence>
<dbReference type="GO" id="GO:0016887">
    <property type="term" value="F:ATP hydrolysis activity"/>
    <property type="evidence" value="ECO:0007669"/>
    <property type="project" value="InterPro"/>
</dbReference>
<dbReference type="InterPro" id="IPR006321">
    <property type="entry name" value="PilT/PilU"/>
</dbReference>
<dbReference type="AlphaFoldDB" id="A0A1G6BLM6"/>
<dbReference type="GO" id="GO:0005524">
    <property type="term" value="F:ATP binding"/>
    <property type="evidence" value="ECO:0007669"/>
    <property type="project" value="InterPro"/>
</dbReference>
<dbReference type="PANTHER" id="PTHR30486">
    <property type="entry name" value="TWITCHING MOTILITY PROTEIN PILT"/>
    <property type="match status" value="1"/>
</dbReference>
<feature type="domain" description="Bacterial type II secretion system protein E" evidence="2">
    <location>
        <begin position="197"/>
        <end position="211"/>
    </location>
</feature>
<dbReference type="PROSITE" id="PS00662">
    <property type="entry name" value="T2SP_E"/>
    <property type="match status" value="1"/>
</dbReference>
<keyword evidence="4" id="KW-1185">Reference proteome</keyword>
<accession>A0A1G6BLM6</accession>
<protein>
    <submittedName>
        <fullName evidence="3">Twitching motility protein PilT</fullName>
    </submittedName>
</protein>
<dbReference type="InterPro" id="IPR001482">
    <property type="entry name" value="T2SS/T4SS_dom"/>
</dbReference>
<dbReference type="OrthoDB" id="9808272at2"/>